<accession>A0A816SJM5</accession>
<dbReference type="Proteomes" id="UP001295469">
    <property type="component" value="Chromosome A06"/>
</dbReference>
<dbReference type="EMBL" id="HG994360">
    <property type="protein sequence ID" value="CAF2087495.1"/>
    <property type="molecule type" value="Genomic_DNA"/>
</dbReference>
<organism evidence="1">
    <name type="scientific">Brassica napus</name>
    <name type="common">Rape</name>
    <dbReference type="NCBI Taxonomy" id="3708"/>
    <lineage>
        <taxon>Eukaryota</taxon>
        <taxon>Viridiplantae</taxon>
        <taxon>Streptophyta</taxon>
        <taxon>Embryophyta</taxon>
        <taxon>Tracheophyta</taxon>
        <taxon>Spermatophyta</taxon>
        <taxon>Magnoliopsida</taxon>
        <taxon>eudicotyledons</taxon>
        <taxon>Gunneridae</taxon>
        <taxon>Pentapetalae</taxon>
        <taxon>rosids</taxon>
        <taxon>malvids</taxon>
        <taxon>Brassicales</taxon>
        <taxon>Brassicaceae</taxon>
        <taxon>Brassiceae</taxon>
        <taxon>Brassica</taxon>
    </lineage>
</organism>
<name>A0A816SJM5_BRANA</name>
<dbReference type="AlphaFoldDB" id="A0A816SJM5"/>
<gene>
    <name evidence="1" type="ORF">DARMORV10_A06P29360.1</name>
</gene>
<dbReference type="PANTHER" id="PTHR10492">
    <property type="match status" value="1"/>
</dbReference>
<evidence type="ECO:0000313" key="1">
    <source>
        <dbReference type="EMBL" id="CAF2087495.1"/>
    </source>
</evidence>
<sequence>MIHGPCGHFNPKSPCMENNVCTKKYPRPNNDNTSIDKSGYVLYRRRRNKDTCTVKAGAVLDNTFVVPHNIKLLKKYEAHINVEWCNRTSAVKYLFKYITKGVDRATAVIEKGNTATTSDATGSGGSKEKVLRQRNEIQDYIEARYLSACESMWRTFAFHIHKRKPSVEKLIIHLEGEHNITVKSTDNLGRVIHKPGIEKTMFTEWMVLCRRFLNILSGTTVLKCELSVREEKPLAES</sequence>
<protein>
    <submittedName>
        <fullName evidence="1">(rape) hypothetical protein</fullName>
    </submittedName>
</protein>
<dbReference type="PANTHER" id="PTHR10492:SF90">
    <property type="entry name" value="ATP-DEPENDENT DNA HELICASE"/>
    <property type="match status" value="1"/>
</dbReference>
<proteinExistence type="predicted"/>
<reference evidence="1" key="1">
    <citation type="submission" date="2021-01" db="EMBL/GenBank/DDBJ databases">
        <authorList>
            <consortium name="Genoscope - CEA"/>
            <person name="William W."/>
        </authorList>
    </citation>
    <scope>NUCLEOTIDE SEQUENCE</scope>
</reference>